<comment type="caution">
    <text evidence="3">The sequence shown here is derived from an EMBL/GenBank/DDBJ whole genome shotgun (WGS) entry which is preliminary data.</text>
</comment>
<dbReference type="InterPro" id="IPR036047">
    <property type="entry name" value="F-box-like_dom_sf"/>
</dbReference>
<dbReference type="EMBL" id="JADGJD010000731">
    <property type="protein sequence ID" value="KAJ3048829.1"/>
    <property type="molecule type" value="Genomic_DNA"/>
</dbReference>
<proteinExistence type="predicted"/>
<dbReference type="Gene3D" id="1.20.1280.50">
    <property type="match status" value="1"/>
</dbReference>
<keyword evidence="4" id="KW-1185">Reference proteome</keyword>
<reference evidence="3" key="1">
    <citation type="submission" date="2020-05" db="EMBL/GenBank/DDBJ databases">
        <title>Phylogenomic resolution of chytrid fungi.</title>
        <authorList>
            <person name="Stajich J.E."/>
            <person name="Amses K."/>
            <person name="Simmons R."/>
            <person name="Seto K."/>
            <person name="Myers J."/>
            <person name="Bonds A."/>
            <person name="Quandt C.A."/>
            <person name="Barry K."/>
            <person name="Liu P."/>
            <person name="Grigoriev I."/>
            <person name="Longcore J.E."/>
            <person name="James T.Y."/>
        </authorList>
    </citation>
    <scope>NUCLEOTIDE SEQUENCE</scope>
    <source>
        <strain evidence="3">JEL0318</strain>
    </source>
</reference>
<protein>
    <recommendedName>
        <fullName evidence="2">F-box domain-containing protein</fullName>
    </recommendedName>
</protein>
<accession>A0AAD5WZY1</accession>
<name>A0AAD5WZY1_9FUNG</name>
<feature type="region of interest" description="Disordered" evidence="1">
    <location>
        <begin position="1"/>
        <end position="61"/>
    </location>
</feature>
<sequence>MPAPINTPNPFLVPNLPRPKLPKKAPASLQRPKKPKKKILDVTKPSKHKHTKRLPPVPASPTSGSFCIQQEILAEILSYLTFPDILRCELVSNEWCVTIRQKTEMIWKPLLAPEFPPDCLPVPYGLETWRDVACLWWAWKTKWNPTITDMHPESGLYNAITTGTVDPRADLSLDMTKHDTMDVYTEREDIVGCCTDGTVLTVPDLGFNLRHIRPTDPTMTFLHNEDFVIPEPYKTKTTNVTICGNVCLAQSVQDPPTVPPRLGTLLLPRYKTPNFFEYSRPYPIIILIAANETLFAMIQTVQTRVGLAQTIDLYQITGKLISHTTLPAQIRTINQAVLTRFNLIFKYTRLNPTKSRCHPECPAFLRIYSLKNLQILYDLSIPFNGTLRSLNNGNVMIVNSAQIHTDLIPTAAEPPQPGTVPITVINPLLRKIQVIWTYPTTNQDTVVHVRSHSLLKRNPVERDSRHLGTDTYHWWVMILRGGLGEGRVVLSGGMELFVRNRSFVGKNN</sequence>
<gene>
    <name evidence="3" type="ORF">HK097_010171</name>
</gene>
<dbReference type="SUPFAM" id="SSF81383">
    <property type="entry name" value="F-box domain"/>
    <property type="match status" value="1"/>
</dbReference>
<organism evidence="3 4">
    <name type="scientific">Rhizophlyctis rosea</name>
    <dbReference type="NCBI Taxonomy" id="64517"/>
    <lineage>
        <taxon>Eukaryota</taxon>
        <taxon>Fungi</taxon>
        <taxon>Fungi incertae sedis</taxon>
        <taxon>Chytridiomycota</taxon>
        <taxon>Chytridiomycota incertae sedis</taxon>
        <taxon>Chytridiomycetes</taxon>
        <taxon>Rhizophlyctidales</taxon>
        <taxon>Rhizophlyctidaceae</taxon>
        <taxon>Rhizophlyctis</taxon>
    </lineage>
</organism>
<evidence type="ECO:0000313" key="3">
    <source>
        <dbReference type="EMBL" id="KAJ3048829.1"/>
    </source>
</evidence>
<dbReference type="Pfam" id="PF12937">
    <property type="entry name" value="F-box-like"/>
    <property type="match status" value="1"/>
</dbReference>
<evidence type="ECO:0000313" key="4">
    <source>
        <dbReference type="Proteomes" id="UP001212841"/>
    </source>
</evidence>
<dbReference type="Proteomes" id="UP001212841">
    <property type="component" value="Unassembled WGS sequence"/>
</dbReference>
<dbReference type="InterPro" id="IPR001810">
    <property type="entry name" value="F-box_dom"/>
</dbReference>
<feature type="domain" description="F-box" evidence="2">
    <location>
        <begin position="71"/>
        <end position="99"/>
    </location>
</feature>
<evidence type="ECO:0000259" key="2">
    <source>
        <dbReference type="Pfam" id="PF12937"/>
    </source>
</evidence>
<dbReference type="AlphaFoldDB" id="A0AAD5WZY1"/>
<evidence type="ECO:0000256" key="1">
    <source>
        <dbReference type="SAM" id="MobiDB-lite"/>
    </source>
</evidence>